<accession>A0AAE5BX47</accession>
<evidence type="ECO:0000256" key="6">
    <source>
        <dbReference type="ARBA" id="ARBA00023277"/>
    </source>
</evidence>
<dbReference type="Proteomes" id="UP001193501">
    <property type="component" value="Unassembled WGS sequence"/>
</dbReference>
<dbReference type="Gene3D" id="3.20.20.80">
    <property type="entry name" value="Glycosidases"/>
    <property type="match status" value="1"/>
</dbReference>
<dbReference type="PANTHER" id="PTHR10353:SF36">
    <property type="entry name" value="LP05116P"/>
    <property type="match status" value="1"/>
</dbReference>
<feature type="binding site" evidence="10">
    <location>
        <position position="133"/>
    </location>
    <ligand>
        <name>substrate</name>
    </ligand>
</feature>
<feature type="binding site" evidence="10">
    <location>
        <position position="32"/>
    </location>
    <ligand>
        <name>substrate</name>
    </ligand>
</feature>
<dbReference type="PRINTS" id="PR00131">
    <property type="entry name" value="GLHYDRLASE1"/>
</dbReference>
<evidence type="ECO:0000256" key="1">
    <source>
        <dbReference type="ARBA" id="ARBA00000448"/>
    </source>
</evidence>
<feature type="binding site" evidence="10">
    <location>
        <position position="307"/>
    </location>
    <ligand>
        <name>substrate</name>
    </ligand>
</feature>
<dbReference type="EC" id="3.2.1.21" evidence="3 11"/>
<dbReference type="InterPro" id="IPR033132">
    <property type="entry name" value="GH_1_N_CS"/>
</dbReference>
<keyword evidence="5" id="KW-0136">Cellulose degradation</keyword>
<dbReference type="Pfam" id="PF00232">
    <property type="entry name" value="Glyco_hydro_1"/>
    <property type="match status" value="1"/>
</dbReference>
<organism evidence="12 13">
    <name type="scientific">Stagnihabitans tardus</name>
    <dbReference type="NCBI Taxonomy" id="2699202"/>
    <lineage>
        <taxon>Bacteria</taxon>
        <taxon>Pseudomonadati</taxon>
        <taxon>Pseudomonadota</taxon>
        <taxon>Alphaproteobacteria</taxon>
        <taxon>Rhodobacterales</taxon>
        <taxon>Paracoccaceae</taxon>
        <taxon>Stagnihabitans</taxon>
    </lineage>
</organism>
<dbReference type="PANTHER" id="PTHR10353">
    <property type="entry name" value="GLYCOSYL HYDROLASE"/>
    <property type="match status" value="1"/>
</dbReference>
<evidence type="ECO:0000256" key="8">
    <source>
        <dbReference type="ARBA" id="ARBA00023326"/>
    </source>
</evidence>
<dbReference type="InterPro" id="IPR001360">
    <property type="entry name" value="Glyco_hydro_1"/>
</dbReference>
<keyword evidence="13" id="KW-1185">Reference proteome</keyword>
<evidence type="ECO:0000256" key="9">
    <source>
        <dbReference type="PIRSR" id="PIRSR617736-1"/>
    </source>
</evidence>
<evidence type="ECO:0000313" key="12">
    <source>
        <dbReference type="EMBL" id="NBZ89992.1"/>
    </source>
</evidence>
<proteinExistence type="inferred from homology"/>
<evidence type="ECO:0000256" key="4">
    <source>
        <dbReference type="ARBA" id="ARBA00022801"/>
    </source>
</evidence>
<evidence type="ECO:0000256" key="10">
    <source>
        <dbReference type="PIRSR" id="PIRSR617736-2"/>
    </source>
</evidence>
<dbReference type="PROSITE" id="PS00653">
    <property type="entry name" value="GLYCOSYL_HYDROL_F1_2"/>
    <property type="match status" value="1"/>
</dbReference>
<keyword evidence="7 11" id="KW-0326">Glycosidase</keyword>
<evidence type="ECO:0000313" key="13">
    <source>
        <dbReference type="Proteomes" id="UP001193501"/>
    </source>
</evidence>
<feature type="binding site" evidence="10">
    <location>
        <position position="177"/>
    </location>
    <ligand>
        <name>substrate</name>
    </ligand>
</feature>
<dbReference type="EMBL" id="JAABNR010000043">
    <property type="protein sequence ID" value="NBZ89992.1"/>
    <property type="molecule type" value="Genomic_DNA"/>
</dbReference>
<evidence type="ECO:0000256" key="2">
    <source>
        <dbReference type="ARBA" id="ARBA00010838"/>
    </source>
</evidence>
<dbReference type="InterPro" id="IPR017736">
    <property type="entry name" value="Glyco_hydro_1_beta-glucosidase"/>
</dbReference>
<comment type="catalytic activity">
    <reaction evidence="1 11">
        <text>Hydrolysis of terminal, non-reducing beta-D-glucosyl residues with release of beta-D-glucose.</text>
        <dbReference type="EC" id="3.2.1.21"/>
    </reaction>
</comment>
<dbReference type="RefSeq" id="WP_168776780.1">
    <property type="nucleotide sequence ID" value="NZ_JAABNR010000043.1"/>
</dbReference>
<dbReference type="GO" id="GO:0030245">
    <property type="term" value="P:cellulose catabolic process"/>
    <property type="evidence" value="ECO:0007669"/>
    <property type="project" value="UniProtKB-KW"/>
</dbReference>
<evidence type="ECO:0000256" key="7">
    <source>
        <dbReference type="ARBA" id="ARBA00023295"/>
    </source>
</evidence>
<dbReference type="FunFam" id="3.20.20.80:FF:000004">
    <property type="entry name" value="Beta-glucosidase 6-phospho-beta-glucosidase"/>
    <property type="match status" value="1"/>
</dbReference>
<feature type="binding site" evidence="10">
    <location>
        <begin position="419"/>
        <end position="420"/>
    </location>
    <ligand>
        <name>substrate</name>
    </ligand>
</feature>
<comment type="similarity">
    <text evidence="2 11">Belongs to the glycosyl hydrolase 1 family.</text>
</comment>
<dbReference type="InterPro" id="IPR017853">
    <property type="entry name" value="GH"/>
</dbReference>
<feature type="active site" description="Proton donor" evidence="9">
    <location>
        <position position="178"/>
    </location>
</feature>
<dbReference type="GO" id="GO:0008422">
    <property type="term" value="F:beta-glucosidase activity"/>
    <property type="evidence" value="ECO:0007669"/>
    <property type="project" value="UniProtKB-EC"/>
</dbReference>
<evidence type="ECO:0000256" key="3">
    <source>
        <dbReference type="ARBA" id="ARBA00012744"/>
    </source>
</evidence>
<keyword evidence="4 11" id="KW-0378">Hydrolase</keyword>
<dbReference type="NCBIfam" id="TIGR03356">
    <property type="entry name" value="BGL"/>
    <property type="match status" value="1"/>
</dbReference>
<name>A0AAE5BX47_9RHOB</name>
<sequence>MLDHASDDLLARARALHLPRDFVFGGATAAYQIEGGWNADGKGESIWDRFCRKPGAVIDGTSGDVACDHYNLWQDDIRLMTDLGLDAYRFSIAWSRVQPDGQGAMNPKGIAFYDRLIDGLLAAGITPYLTLYHWDLPQALQDKGGWYNRDTAHRLADHAETMARHYGDRVRHWTTLNEPWTFCWSGHASGEDAPGLTDGVKGGLTASHHALLAHGLAVPRIRAAAPGAEVGVVLDLNVVEPASQRPEDITAAKHFELAQNRFYLDAVFKGRYPDELLTLCAGLLPDIRDGDLATIAQPLDYLGVNIYRRSVMQAGTELPPLNFARVSPPGDYTAVGYEIYPPCIHDILTYVHRDYAPKAIHISESGMATRPETPEADGLIHDRQRAAYYIDHIAELDRARQKGVPVKAYFAWTLIDNFEWAYGYTTPFGIVHVDLETQKRSPKLSALCYREVLRARR</sequence>
<keyword evidence="6" id="KW-0119">Carbohydrate metabolism</keyword>
<comment type="caution">
    <text evidence="12">The sequence shown here is derived from an EMBL/GenBank/DDBJ whole genome shotgun (WGS) entry which is preliminary data.</text>
</comment>
<feature type="active site" description="Nucleophile" evidence="9">
    <location>
        <position position="364"/>
    </location>
</feature>
<keyword evidence="8" id="KW-0624">Polysaccharide degradation</keyword>
<dbReference type="GO" id="GO:0005829">
    <property type="term" value="C:cytosol"/>
    <property type="evidence" value="ECO:0007669"/>
    <property type="project" value="TreeGrafter"/>
</dbReference>
<protein>
    <recommendedName>
        <fullName evidence="3 11">Beta-glucosidase</fullName>
        <ecNumber evidence="3 11">3.2.1.21</ecNumber>
    </recommendedName>
</protein>
<evidence type="ECO:0000256" key="11">
    <source>
        <dbReference type="RuleBase" id="RU361175"/>
    </source>
</evidence>
<dbReference type="AlphaFoldDB" id="A0AAE5BX47"/>
<feature type="binding site" evidence="10">
    <location>
        <position position="412"/>
    </location>
    <ligand>
        <name>substrate</name>
    </ligand>
</feature>
<gene>
    <name evidence="12" type="ORF">GV832_20615</name>
</gene>
<reference evidence="12" key="1">
    <citation type="submission" date="2020-01" db="EMBL/GenBank/DDBJ databases">
        <authorList>
            <person name="Chen W.-M."/>
        </authorList>
    </citation>
    <scope>NUCLEOTIDE SEQUENCE</scope>
    <source>
        <strain evidence="12">CYK-10</strain>
    </source>
</reference>
<dbReference type="SUPFAM" id="SSF51445">
    <property type="entry name" value="(Trans)glycosidases"/>
    <property type="match status" value="1"/>
</dbReference>
<evidence type="ECO:0000256" key="5">
    <source>
        <dbReference type="ARBA" id="ARBA00023001"/>
    </source>
</evidence>